<evidence type="ECO:0000256" key="3">
    <source>
        <dbReference type="ARBA" id="ARBA00022679"/>
    </source>
</evidence>
<dbReference type="Proteomes" id="UP000635885">
    <property type="component" value="Unassembled WGS sequence"/>
</dbReference>
<dbReference type="SUPFAM" id="SSF116734">
    <property type="entry name" value="DNA methylase specificity domain"/>
    <property type="match status" value="1"/>
</dbReference>
<comment type="caution">
    <text evidence="6">The sequence shown here is derived from an EMBL/GenBank/DDBJ whole genome shotgun (WGS) entry which is preliminary data.</text>
</comment>
<reference evidence="7" key="1">
    <citation type="journal article" date="2019" name="Int. J. Syst. Evol. Microbiol.">
        <title>The Global Catalogue of Microorganisms (GCM) 10K type strain sequencing project: providing services to taxonomists for standard genome sequencing and annotation.</title>
        <authorList>
            <consortium name="The Broad Institute Genomics Platform"/>
            <consortium name="The Broad Institute Genome Sequencing Center for Infectious Disease"/>
            <person name="Wu L."/>
            <person name="Ma J."/>
        </authorList>
    </citation>
    <scope>NUCLEOTIDE SEQUENCE [LARGE SCALE GENOMIC DNA]</scope>
    <source>
        <strain evidence="7">CGMCC 1.12479</strain>
    </source>
</reference>
<organism evidence="6 7">
    <name type="scientific">Belliella aquatica</name>
    <dbReference type="NCBI Taxonomy" id="1323734"/>
    <lineage>
        <taxon>Bacteria</taxon>
        <taxon>Pseudomonadati</taxon>
        <taxon>Bacteroidota</taxon>
        <taxon>Cytophagia</taxon>
        <taxon>Cytophagales</taxon>
        <taxon>Cyclobacteriaceae</taxon>
        <taxon>Belliella</taxon>
    </lineage>
</organism>
<proteinExistence type="predicted"/>
<dbReference type="Pfam" id="PF12950">
    <property type="entry name" value="TaqI_C"/>
    <property type="match status" value="1"/>
</dbReference>
<evidence type="ECO:0000256" key="2">
    <source>
        <dbReference type="ARBA" id="ARBA00022603"/>
    </source>
</evidence>
<evidence type="ECO:0000256" key="1">
    <source>
        <dbReference type="ARBA" id="ARBA00011900"/>
    </source>
</evidence>
<protein>
    <recommendedName>
        <fullName evidence="1">site-specific DNA-methyltransferase (adenine-specific)</fullName>
        <ecNumber evidence="1">2.1.1.72</ecNumber>
    </recommendedName>
</protein>
<gene>
    <name evidence="6" type="ORF">GCM10010993_36260</name>
</gene>
<sequence>MASLVKDTFVVDQTAYIAKPKEELDMYFYLGILNSKLLFWYFQNINNEFDQLFPKIKVKEFNSLPIPETKFTQKQISEIVATILEEKSKNKNVNTSFEENQIDQLAYELYGLTEEEIRIVEGGDG</sequence>
<dbReference type="EC" id="2.1.1.72" evidence="1"/>
<evidence type="ECO:0000313" key="6">
    <source>
        <dbReference type="EMBL" id="GGC54620.1"/>
    </source>
</evidence>
<dbReference type="InterPro" id="IPR050953">
    <property type="entry name" value="N4_N6_ade-DNA_methylase"/>
</dbReference>
<dbReference type="InterPro" id="IPR025931">
    <property type="entry name" value="TaqI_C"/>
</dbReference>
<feature type="domain" description="TaqI-like C-terminal specificity" evidence="5">
    <location>
        <begin position="6"/>
        <end position="66"/>
    </location>
</feature>
<evidence type="ECO:0000259" key="5">
    <source>
        <dbReference type="Pfam" id="PF12950"/>
    </source>
</evidence>
<dbReference type="EMBL" id="BMFD01000025">
    <property type="protein sequence ID" value="GGC54620.1"/>
    <property type="molecule type" value="Genomic_DNA"/>
</dbReference>
<evidence type="ECO:0000256" key="4">
    <source>
        <dbReference type="ARBA" id="ARBA00047942"/>
    </source>
</evidence>
<dbReference type="PANTHER" id="PTHR33841:SF1">
    <property type="entry name" value="DNA METHYLTRANSFERASE A"/>
    <property type="match status" value="1"/>
</dbReference>
<keyword evidence="2" id="KW-0489">Methyltransferase</keyword>
<keyword evidence="7" id="KW-1185">Reference proteome</keyword>
<keyword evidence="3" id="KW-0808">Transferase</keyword>
<dbReference type="PANTHER" id="PTHR33841">
    <property type="entry name" value="DNA METHYLTRANSFERASE YEEA-RELATED"/>
    <property type="match status" value="1"/>
</dbReference>
<evidence type="ECO:0000313" key="7">
    <source>
        <dbReference type="Proteomes" id="UP000635885"/>
    </source>
</evidence>
<accession>A0ABQ1N5L9</accession>
<comment type="catalytic activity">
    <reaction evidence="4">
        <text>a 2'-deoxyadenosine in DNA + S-adenosyl-L-methionine = an N(6)-methyl-2'-deoxyadenosine in DNA + S-adenosyl-L-homocysteine + H(+)</text>
        <dbReference type="Rhea" id="RHEA:15197"/>
        <dbReference type="Rhea" id="RHEA-COMP:12418"/>
        <dbReference type="Rhea" id="RHEA-COMP:12419"/>
        <dbReference type="ChEBI" id="CHEBI:15378"/>
        <dbReference type="ChEBI" id="CHEBI:57856"/>
        <dbReference type="ChEBI" id="CHEBI:59789"/>
        <dbReference type="ChEBI" id="CHEBI:90615"/>
        <dbReference type="ChEBI" id="CHEBI:90616"/>
        <dbReference type="EC" id="2.1.1.72"/>
    </reaction>
</comment>
<name>A0ABQ1N5L9_9BACT</name>